<dbReference type="HOGENOM" id="CLU_2761818_0_0_1"/>
<proteinExistence type="predicted"/>
<name>J3N7K5_ORYBR</name>
<dbReference type="AlphaFoldDB" id="J3N7K5"/>
<reference evidence="1" key="1">
    <citation type="journal article" date="2013" name="Nat. Commun.">
        <title>Whole-genome sequencing of Oryza brachyantha reveals mechanisms underlying Oryza genome evolution.</title>
        <authorList>
            <person name="Chen J."/>
            <person name="Huang Q."/>
            <person name="Gao D."/>
            <person name="Wang J."/>
            <person name="Lang Y."/>
            <person name="Liu T."/>
            <person name="Li B."/>
            <person name="Bai Z."/>
            <person name="Luis Goicoechea J."/>
            <person name="Liang C."/>
            <person name="Chen C."/>
            <person name="Zhang W."/>
            <person name="Sun S."/>
            <person name="Liao Y."/>
            <person name="Zhang X."/>
            <person name="Yang L."/>
            <person name="Song C."/>
            <person name="Wang M."/>
            <person name="Shi J."/>
            <person name="Liu G."/>
            <person name="Liu J."/>
            <person name="Zhou H."/>
            <person name="Zhou W."/>
            <person name="Yu Q."/>
            <person name="An N."/>
            <person name="Chen Y."/>
            <person name="Cai Q."/>
            <person name="Wang B."/>
            <person name="Liu B."/>
            <person name="Min J."/>
            <person name="Huang Y."/>
            <person name="Wu H."/>
            <person name="Li Z."/>
            <person name="Zhang Y."/>
            <person name="Yin Y."/>
            <person name="Song W."/>
            <person name="Jiang J."/>
            <person name="Jackson S.A."/>
            <person name="Wing R.A."/>
            <person name="Wang J."/>
            <person name="Chen M."/>
        </authorList>
    </citation>
    <scope>NUCLEOTIDE SEQUENCE [LARGE SCALE GENOMIC DNA]</scope>
    <source>
        <strain evidence="1">cv. IRGC 101232</strain>
    </source>
</reference>
<keyword evidence="2" id="KW-1185">Reference proteome</keyword>
<dbReference type="EnsemblPlants" id="OB11G17910.1">
    <property type="protein sequence ID" value="OB11G17910.1"/>
    <property type="gene ID" value="OB11G17910"/>
</dbReference>
<dbReference type="Proteomes" id="UP000006038">
    <property type="component" value="Chromosome 11"/>
</dbReference>
<dbReference type="Gramene" id="OB11G17910.1">
    <property type="protein sequence ID" value="OB11G17910.1"/>
    <property type="gene ID" value="OB11G17910"/>
</dbReference>
<evidence type="ECO:0000313" key="1">
    <source>
        <dbReference type="EnsemblPlants" id="OB11G17910.1"/>
    </source>
</evidence>
<organism evidence="1">
    <name type="scientific">Oryza brachyantha</name>
    <name type="common">malo sina</name>
    <dbReference type="NCBI Taxonomy" id="4533"/>
    <lineage>
        <taxon>Eukaryota</taxon>
        <taxon>Viridiplantae</taxon>
        <taxon>Streptophyta</taxon>
        <taxon>Embryophyta</taxon>
        <taxon>Tracheophyta</taxon>
        <taxon>Spermatophyta</taxon>
        <taxon>Magnoliopsida</taxon>
        <taxon>Liliopsida</taxon>
        <taxon>Poales</taxon>
        <taxon>Poaceae</taxon>
        <taxon>BOP clade</taxon>
        <taxon>Oryzoideae</taxon>
        <taxon>Oryzeae</taxon>
        <taxon>Oryzinae</taxon>
        <taxon>Oryza</taxon>
    </lineage>
</organism>
<evidence type="ECO:0000313" key="2">
    <source>
        <dbReference type="Proteomes" id="UP000006038"/>
    </source>
</evidence>
<sequence length="70" mass="7931">MEPYVPLHWHGHPKYLPTKTLGLSGIFTYTKNQDSSSVSLSSPSLNSSKLYLHIYVFYRNRSSIATTIKA</sequence>
<reference evidence="1" key="2">
    <citation type="submission" date="2013-04" db="UniProtKB">
        <authorList>
            <consortium name="EnsemblPlants"/>
        </authorList>
    </citation>
    <scope>IDENTIFICATION</scope>
</reference>
<protein>
    <submittedName>
        <fullName evidence="1">Uncharacterized protein</fullName>
    </submittedName>
</protein>
<accession>J3N7K5</accession>